<dbReference type="Proteomes" id="UP000178999">
    <property type="component" value="Unassembled WGS sequence"/>
</dbReference>
<dbReference type="EMBL" id="MGHY01000021">
    <property type="protein sequence ID" value="OGM79068.1"/>
    <property type="molecule type" value="Genomic_DNA"/>
</dbReference>
<evidence type="ECO:0000313" key="2">
    <source>
        <dbReference type="Proteomes" id="UP000178999"/>
    </source>
</evidence>
<dbReference type="AlphaFoldDB" id="A0A1F8CTK2"/>
<gene>
    <name evidence="1" type="ORF">A2382_01475</name>
</gene>
<evidence type="ECO:0000313" key="1">
    <source>
        <dbReference type="EMBL" id="OGM79068.1"/>
    </source>
</evidence>
<comment type="caution">
    <text evidence="1">The sequence shown here is derived from an EMBL/GenBank/DDBJ whole genome shotgun (WGS) entry which is preliminary data.</text>
</comment>
<name>A0A1F8CTK2_9BACT</name>
<organism evidence="1 2">
    <name type="scientific">Candidatus Woesebacteria bacterium RIFOXYB1_FULL_38_16</name>
    <dbReference type="NCBI Taxonomy" id="1802538"/>
    <lineage>
        <taxon>Bacteria</taxon>
        <taxon>Candidatus Woeseibacteriota</taxon>
    </lineage>
</organism>
<reference evidence="1 2" key="1">
    <citation type="journal article" date="2016" name="Nat. Commun.">
        <title>Thousands of microbial genomes shed light on interconnected biogeochemical processes in an aquifer system.</title>
        <authorList>
            <person name="Anantharaman K."/>
            <person name="Brown C.T."/>
            <person name="Hug L.A."/>
            <person name="Sharon I."/>
            <person name="Castelle C.J."/>
            <person name="Probst A.J."/>
            <person name="Thomas B.C."/>
            <person name="Singh A."/>
            <person name="Wilkins M.J."/>
            <person name="Karaoz U."/>
            <person name="Brodie E.L."/>
            <person name="Williams K.H."/>
            <person name="Hubbard S.S."/>
            <person name="Banfield J.F."/>
        </authorList>
    </citation>
    <scope>NUCLEOTIDE SEQUENCE [LARGE SCALE GENOMIC DNA]</scope>
</reference>
<sequence>MTETDSTNYENRLVDLPIKENCIDEAAPEFMTSVVWEPMEHFIHNPERSLSEYGWSREELKQVNWHAIKIAWQRLWKRWHQEQGGYTVHLGGDGWSDEIQETLDFGEPLEAEEYDDSRVGNPEKMKEDYFWVREELINKFGKYNKDDFGLPNDLYS</sequence>
<proteinExistence type="predicted"/>
<accession>A0A1F8CTK2</accession>
<protein>
    <submittedName>
        <fullName evidence="1">Uncharacterized protein</fullName>
    </submittedName>
</protein>